<keyword evidence="1" id="KW-0378">Hydrolase</keyword>
<dbReference type="Pfam" id="PF02018">
    <property type="entry name" value="CBM_4_9"/>
    <property type="match status" value="3"/>
</dbReference>
<dbReference type="InterPro" id="IPR013320">
    <property type="entry name" value="ConA-like_dom_sf"/>
</dbReference>
<keyword evidence="6" id="KW-1185">Reference proteome</keyword>
<dbReference type="Gene3D" id="2.60.120.200">
    <property type="match status" value="1"/>
</dbReference>
<evidence type="ECO:0000256" key="3">
    <source>
        <dbReference type="SAM" id="SignalP"/>
    </source>
</evidence>
<feature type="domain" description="CBM-cenC" evidence="4">
    <location>
        <begin position="36"/>
        <end position="154"/>
    </location>
</feature>
<name>A0ABQ6GLW3_9BACL</name>
<feature type="compositionally biased region" description="Gly residues" evidence="2">
    <location>
        <begin position="176"/>
        <end position="191"/>
    </location>
</feature>
<feature type="region of interest" description="Disordered" evidence="2">
    <location>
        <begin position="448"/>
        <end position="467"/>
    </location>
</feature>
<evidence type="ECO:0000259" key="4">
    <source>
        <dbReference type="Pfam" id="PF02018"/>
    </source>
</evidence>
<dbReference type="Proteomes" id="UP001157114">
    <property type="component" value="Unassembled WGS sequence"/>
</dbReference>
<dbReference type="RefSeq" id="WP_284242319.1">
    <property type="nucleotide sequence ID" value="NZ_BSSQ01000035.1"/>
</dbReference>
<dbReference type="Gene3D" id="2.60.120.260">
    <property type="entry name" value="Galactose-binding domain-like"/>
    <property type="match status" value="3"/>
</dbReference>
<feature type="domain" description="CBM-cenC" evidence="4">
    <location>
        <begin position="638"/>
        <end position="748"/>
    </location>
</feature>
<reference evidence="5 6" key="1">
    <citation type="submission" date="2023-03" db="EMBL/GenBank/DDBJ databases">
        <title>Draft genome sequence of the bacteria which degrade cell wall of Tricholomamatutake.</title>
        <authorList>
            <person name="Konishi Y."/>
            <person name="Fukuta Y."/>
            <person name="Shirasaka N."/>
        </authorList>
    </citation>
    <scope>NUCLEOTIDE SEQUENCE [LARGE SCALE GENOMIC DNA]</scope>
    <source>
        <strain evidence="6">mu1</strain>
    </source>
</reference>
<keyword evidence="3" id="KW-0732">Signal</keyword>
<proteinExistence type="predicted"/>
<sequence length="897" mass="96606">MSRRRKRLFMLVVTAVLFVQSLGSVSNKALAEGTGEVVHNGDFSQGLADWWLDTGKTSFETADGWATFTPLIQDDMWAQSLGQTTGALAKDVEYTFSFDAKAPEERGIEIWLRASVNGGNNIVLSQQTLTLGEEHHYSVTFTPSEDLDSATLQIPFGGNMTAFSLKQVSIRPTSGGTPGGENPGDGDGGAGSSPQPPVNTLLLNPGMEDGLTNWQAWGEGFTASGDAAHTGNASLQVMLNNGGRQVVTLQSGKTYKLGVWGKTAGTGTGTQTATVMINYKKPGDDSSKTYGSFQFGPSDTAFTYKEITFETPADMVEEWGTQFVSIWSEGADQVNLDDFTLSEVTGGDTGEEPETPAVPRTLTGLKVDDTAIPDFDPATHTYYYDLAVGTTAVPAVTATAQDGNQVTIEQAQGLPGQADITVSDSEGSDRYIVHFRLVQPATINENFETTEDGGLPEGWTTNGTNPDEGSYKVISQDGGKLLKLKHDLQNSPNGLTKSFDPQSGNFTFEYRMKNTDQSAVSIVRLWDSTSDQDALSLVEGWGLRFNMVGQNFASVEVPGHRIVDGDFNPNEWRDYKLIVHVPTHTYDIYLNGELKQQDIPFLGDVDKIDRLSIGHIFWSTTTTTYVDNVRMQPLPFVNNHVENGDFSSGLDHWSVSGSGAELANAYGRGKIAIEAGKGPAVVKLDGADVDIGQSYTLRFTLRGSSPADVNVSIAGNDGEDLIKTKAIETTTEPGQYEVTFTPGPSAAAPQNTVITWTVNGDSSSDWTGYLDQVQLLTSDAVVSLPKPADYVAVDWIKTTDGTAELPYAGVNYKDVSVQFANESFMKLDTVYVIELRDPSGEVVDRSTVRMEASASELSVIHAGFIVPGEATGYRIYAYALKPEQSSAYSPVVAADLS</sequence>
<gene>
    <name evidence="5" type="ORF">MU1_58550</name>
</gene>
<dbReference type="SUPFAM" id="SSF49785">
    <property type="entry name" value="Galactose-binding domain-like"/>
    <property type="match status" value="3"/>
</dbReference>
<evidence type="ECO:0000256" key="2">
    <source>
        <dbReference type="SAM" id="MobiDB-lite"/>
    </source>
</evidence>
<feature type="chain" id="PRO_5046259926" description="CBM-cenC domain-containing protein" evidence="3">
    <location>
        <begin position="32"/>
        <end position="897"/>
    </location>
</feature>
<comment type="caution">
    <text evidence="5">The sequence shown here is derived from an EMBL/GenBank/DDBJ whole genome shotgun (WGS) entry which is preliminary data.</text>
</comment>
<dbReference type="InterPro" id="IPR003305">
    <property type="entry name" value="CenC_carb-bd"/>
</dbReference>
<feature type="signal peptide" evidence="3">
    <location>
        <begin position="1"/>
        <end position="31"/>
    </location>
</feature>
<evidence type="ECO:0000256" key="1">
    <source>
        <dbReference type="ARBA" id="ARBA00022801"/>
    </source>
</evidence>
<evidence type="ECO:0000313" key="5">
    <source>
        <dbReference type="EMBL" id="GLX71505.1"/>
    </source>
</evidence>
<dbReference type="SUPFAM" id="SSF49899">
    <property type="entry name" value="Concanavalin A-like lectins/glucanases"/>
    <property type="match status" value="1"/>
</dbReference>
<feature type="domain" description="CBM-cenC" evidence="4">
    <location>
        <begin position="201"/>
        <end position="313"/>
    </location>
</feature>
<feature type="region of interest" description="Disordered" evidence="2">
    <location>
        <begin position="170"/>
        <end position="199"/>
    </location>
</feature>
<protein>
    <recommendedName>
        <fullName evidence="4">CBM-cenC domain-containing protein</fullName>
    </recommendedName>
</protein>
<dbReference type="InterPro" id="IPR008979">
    <property type="entry name" value="Galactose-bd-like_sf"/>
</dbReference>
<evidence type="ECO:0000313" key="6">
    <source>
        <dbReference type="Proteomes" id="UP001157114"/>
    </source>
</evidence>
<organism evidence="5 6">
    <name type="scientific">Paenibacillus glycanilyticus</name>
    <dbReference type="NCBI Taxonomy" id="126569"/>
    <lineage>
        <taxon>Bacteria</taxon>
        <taxon>Bacillati</taxon>
        <taxon>Bacillota</taxon>
        <taxon>Bacilli</taxon>
        <taxon>Bacillales</taxon>
        <taxon>Paenibacillaceae</taxon>
        <taxon>Paenibacillus</taxon>
    </lineage>
</organism>
<dbReference type="EMBL" id="BSSQ01000035">
    <property type="protein sequence ID" value="GLX71505.1"/>
    <property type="molecule type" value="Genomic_DNA"/>
</dbReference>
<accession>A0ABQ6GLW3</accession>